<dbReference type="NCBIfam" id="TIGR01675">
    <property type="entry name" value="plant-AP"/>
    <property type="match status" value="1"/>
</dbReference>
<dbReference type="InterPro" id="IPR023214">
    <property type="entry name" value="HAD_sf"/>
</dbReference>
<dbReference type="PIRSF" id="PIRSF002674">
    <property type="entry name" value="VSP"/>
    <property type="match status" value="1"/>
</dbReference>
<protein>
    <submittedName>
        <fullName evidence="4">Acid phosphatase 1-like</fullName>
    </submittedName>
</protein>
<reference evidence="4 5" key="1">
    <citation type="submission" date="2023-10" db="EMBL/GenBank/DDBJ databases">
        <title>Chromosome-scale genome assembly provides insights into flower coloration mechanisms of Canna indica.</title>
        <authorList>
            <person name="Li C."/>
        </authorList>
    </citation>
    <scope>NUCLEOTIDE SEQUENCE [LARGE SCALE GENOMIC DNA]</scope>
    <source>
        <tissue evidence="4">Flower</tissue>
    </source>
</reference>
<dbReference type="PANTHER" id="PTHR31284">
    <property type="entry name" value="ACID PHOSPHATASE-LIKE PROTEIN"/>
    <property type="match status" value="1"/>
</dbReference>
<evidence type="ECO:0000313" key="4">
    <source>
        <dbReference type="EMBL" id="WOL06834.1"/>
    </source>
</evidence>
<evidence type="ECO:0000256" key="3">
    <source>
        <dbReference type="PIRNR" id="PIRNR002674"/>
    </source>
</evidence>
<dbReference type="SUPFAM" id="SSF56784">
    <property type="entry name" value="HAD-like"/>
    <property type="match status" value="1"/>
</dbReference>
<proteinExistence type="inferred from homology"/>
<dbReference type="GO" id="GO:0003993">
    <property type="term" value="F:acid phosphatase activity"/>
    <property type="evidence" value="ECO:0007669"/>
    <property type="project" value="InterPro"/>
</dbReference>
<dbReference type="InterPro" id="IPR014403">
    <property type="entry name" value="APS1/VSP"/>
</dbReference>
<keyword evidence="1" id="KW-0732">Signal</keyword>
<dbReference type="InterPro" id="IPR010028">
    <property type="entry name" value="Acid_phosphatase_pln"/>
</dbReference>
<accession>A0AAQ3KDL8</accession>
<keyword evidence="5" id="KW-1185">Reference proteome</keyword>
<name>A0AAQ3KDL8_9LILI</name>
<dbReference type="AlphaFoldDB" id="A0AAQ3KDL8"/>
<evidence type="ECO:0000313" key="5">
    <source>
        <dbReference type="Proteomes" id="UP001327560"/>
    </source>
</evidence>
<dbReference type="CDD" id="cd07535">
    <property type="entry name" value="HAD_VSP"/>
    <property type="match status" value="1"/>
</dbReference>
<comment type="similarity">
    <text evidence="3">Belongs to the APS1/VSP family.</text>
</comment>
<gene>
    <name evidence="4" type="ORF">Cni_G15568</name>
</gene>
<dbReference type="EMBL" id="CP136894">
    <property type="protein sequence ID" value="WOL06834.1"/>
    <property type="molecule type" value="Genomic_DNA"/>
</dbReference>
<dbReference type="Pfam" id="PF03767">
    <property type="entry name" value="Acid_phosphat_B"/>
    <property type="match status" value="1"/>
</dbReference>
<sequence>MASEVSYCLSWRVAVEANNARGWRIVPSQCVRYVENYMLGGQYSSDVDAVVDQMASYLEGVAVEDGEKDAWILDVDDTCLSNLPYYRERHFGGEPFDSASYKNWVMRGVCPAIPAVLGIYEKLIERRFHVFLVTGRDEELLGACTAENLAAQGFVGHQKLIMRSRAHRGHGAVPFKSAIRRQLVAEGYRIRGNVGDQWSDLLGDCVGDRTFKIPNPMYFVP</sequence>
<dbReference type="Proteomes" id="UP001327560">
    <property type="component" value="Chromosome 5"/>
</dbReference>
<dbReference type="PANTHER" id="PTHR31284:SF9">
    <property type="entry name" value="HAD SUPERFAMILY, SUBFAMILY IIIB ACID PHOSPHATASE"/>
    <property type="match status" value="1"/>
</dbReference>
<organism evidence="4 5">
    <name type="scientific">Canna indica</name>
    <name type="common">Indian-shot</name>
    <dbReference type="NCBI Taxonomy" id="4628"/>
    <lineage>
        <taxon>Eukaryota</taxon>
        <taxon>Viridiplantae</taxon>
        <taxon>Streptophyta</taxon>
        <taxon>Embryophyta</taxon>
        <taxon>Tracheophyta</taxon>
        <taxon>Spermatophyta</taxon>
        <taxon>Magnoliopsida</taxon>
        <taxon>Liliopsida</taxon>
        <taxon>Zingiberales</taxon>
        <taxon>Cannaceae</taxon>
        <taxon>Canna</taxon>
    </lineage>
</organism>
<evidence type="ECO:0000256" key="2">
    <source>
        <dbReference type="ARBA" id="ARBA00023180"/>
    </source>
</evidence>
<keyword evidence="2" id="KW-0325">Glycoprotein</keyword>
<dbReference type="Gene3D" id="3.40.50.1000">
    <property type="entry name" value="HAD superfamily/HAD-like"/>
    <property type="match status" value="1"/>
</dbReference>
<evidence type="ECO:0000256" key="1">
    <source>
        <dbReference type="ARBA" id="ARBA00022729"/>
    </source>
</evidence>
<dbReference type="InterPro" id="IPR036412">
    <property type="entry name" value="HAD-like_sf"/>
</dbReference>
<dbReference type="InterPro" id="IPR005519">
    <property type="entry name" value="Acid_phosphat_B-like"/>
</dbReference>